<evidence type="ECO:0000313" key="6">
    <source>
        <dbReference type="EMBL" id="QLF71577.1"/>
    </source>
</evidence>
<evidence type="ECO:0000256" key="2">
    <source>
        <dbReference type="ARBA" id="ARBA00022723"/>
    </source>
</evidence>
<reference evidence="6 7" key="1">
    <citation type="submission" date="2020-06" db="EMBL/GenBank/DDBJ databases">
        <title>Genome sequence of Rhizobium sp strain ADMK78.</title>
        <authorList>
            <person name="Rahi P."/>
        </authorList>
    </citation>
    <scope>NUCLEOTIDE SEQUENCE [LARGE SCALE GENOMIC DNA]</scope>
    <source>
        <strain evidence="6 7">ADMK78</strain>
        <plasmid evidence="6 7">pPRADMK78_01</plasmid>
    </source>
</reference>
<comment type="cofactor">
    <cofactor evidence="1">
        <name>Zn(2+)</name>
        <dbReference type="ChEBI" id="CHEBI:29105"/>
    </cofactor>
</comment>
<dbReference type="Proteomes" id="UP000308530">
    <property type="component" value="Plasmid pPRADMK78_01"/>
</dbReference>
<evidence type="ECO:0000256" key="3">
    <source>
        <dbReference type="ARBA" id="ARBA00022801"/>
    </source>
</evidence>
<protein>
    <submittedName>
        <fullName evidence="6">Succinylglutamate desuccinylase/aspartoacylase family protein</fullName>
    </submittedName>
</protein>
<keyword evidence="6" id="KW-0614">Plasmid</keyword>
<dbReference type="RefSeq" id="WP_138287441.1">
    <property type="nucleotide sequence ID" value="NZ_CP058351.1"/>
</dbReference>
<dbReference type="EMBL" id="CP058351">
    <property type="protein sequence ID" value="QLF71577.1"/>
    <property type="molecule type" value="Genomic_DNA"/>
</dbReference>
<accession>A0ABX6QT17</accession>
<gene>
    <name evidence="6" type="ORF">FE840_018130</name>
</gene>
<evidence type="ECO:0000256" key="1">
    <source>
        <dbReference type="ARBA" id="ARBA00001947"/>
    </source>
</evidence>
<dbReference type="PANTHER" id="PTHR37326">
    <property type="entry name" value="BLL3975 PROTEIN"/>
    <property type="match status" value="1"/>
</dbReference>
<proteinExistence type="predicted"/>
<organism evidence="6 7">
    <name type="scientific">Peteryoungia desertarenae</name>
    <dbReference type="NCBI Taxonomy" id="1813451"/>
    <lineage>
        <taxon>Bacteria</taxon>
        <taxon>Pseudomonadati</taxon>
        <taxon>Pseudomonadota</taxon>
        <taxon>Alphaproteobacteria</taxon>
        <taxon>Hyphomicrobiales</taxon>
        <taxon>Rhizobiaceae</taxon>
        <taxon>Peteryoungia</taxon>
    </lineage>
</organism>
<dbReference type="Pfam" id="PF24827">
    <property type="entry name" value="AstE_AspA_cat"/>
    <property type="match status" value="1"/>
</dbReference>
<keyword evidence="7" id="KW-1185">Reference proteome</keyword>
<dbReference type="InterPro" id="IPR055438">
    <property type="entry name" value="AstE_AspA_cat"/>
</dbReference>
<name>A0ABX6QT17_9HYPH</name>
<keyword evidence="4" id="KW-0862">Zinc</keyword>
<keyword evidence="3" id="KW-0378">Hydrolase</keyword>
<dbReference type="Gene3D" id="3.40.630.10">
    <property type="entry name" value="Zn peptidases"/>
    <property type="match status" value="1"/>
</dbReference>
<feature type="domain" description="Succinylglutamate desuccinylase/Aspartoacylase catalytic" evidence="5">
    <location>
        <begin position="29"/>
        <end position="188"/>
    </location>
</feature>
<dbReference type="SUPFAM" id="SSF53187">
    <property type="entry name" value="Zn-dependent exopeptidases"/>
    <property type="match status" value="1"/>
</dbReference>
<evidence type="ECO:0000256" key="4">
    <source>
        <dbReference type="ARBA" id="ARBA00022833"/>
    </source>
</evidence>
<evidence type="ECO:0000259" key="5">
    <source>
        <dbReference type="Pfam" id="PF24827"/>
    </source>
</evidence>
<dbReference type="PANTHER" id="PTHR37326:SF1">
    <property type="entry name" value="BLL3975 PROTEIN"/>
    <property type="match status" value="1"/>
</dbReference>
<evidence type="ECO:0000313" key="7">
    <source>
        <dbReference type="Proteomes" id="UP000308530"/>
    </source>
</evidence>
<keyword evidence="2" id="KW-0479">Metal-binding</keyword>
<geneLocation type="plasmid" evidence="6 7">
    <name>pPRADMK78_01</name>
</geneLocation>
<dbReference type="InterPro" id="IPR053138">
    <property type="entry name" value="N-alpha-Ac-DABA_deacetylase"/>
</dbReference>
<dbReference type="CDD" id="cd06250">
    <property type="entry name" value="M14_PaAOTO_like"/>
    <property type="match status" value="1"/>
</dbReference>
<sequence>MHEHFIDIPGRATGTIHRLTWFSFGDGNDGPHVYVQGGLHADEGPGMLVARLLVDRLIEEDRAGKIRGRVTVVPAANPLALGQFLHGDQQGRFDHYDGRNFNRDYPDLTAQAIAQLKDALTKDPQSNTARIRQALLQALETIAPSAPSDRLRHALMRLALPADVVIDLHCDGEAELHLYTQPASLESILPLAALARCRAVLVADVSGGEPFDEALTRPWGAIAEAFPDKPVSQGCVSCTLELRGRMDVDRKVAGADAKSLVDYLRHIGVIAGKPILPALSCEATPLAGSEALVAPVSGLVSYTVSLGHHVRQGEVVAEITDPVTGDLHPVAAGTSGVFYARPATRIAEINKRLGKIAGTRPFRSGPLLSP</sequence>